<accession>D7WEE2</accession>
<keyword evidence="3" id="KW-1185">Reference proteome</keyword>
<organism evidence="2 3">
    <name type="scientific">Corynebacterium genitalium ATCC 33030</name>
    <dbReference type="NCBI Taxonomy" id="585529"/>
    <lineage>
        <taxon>Bacteria</taxon>
        <taxon>Bacillati</taxon>
        <taxon>Actinomycetota</taxon>
        <taxon>Actinomycetes</taxon>
        <taxon>Mycobacteriales</taxon>
        <taxon>Corynebacteriaceae</taxon>
        <taxon>Corynebacterium</taxon>
    </lineage>
</organism>
<feature type="transmembrane region" description="Helical" evidence="1">
    <location>
        <begin position="87"/>
        <end position="108"/>
    </location>
</feature>
<evidence type="ECO:0000313" key="3">
    <source>
        <dbReference type="Proteomes" id="UP000004208"/>
    </source>
</evidence>
<keyword evidence="1" id="KW-0812">Transmembrane</keyword>
<evidence type="ECO:0000313" key="2">
    <source>
        <dbReference type="EMBL" id="EFK53519.1"/>
    </source>
</evidence>
<proteinExistence type="predicted"/>
<keyword evidence="1" id="KW-1133">Transmembrane helix</keyword>
<sequence>MGRSISGDVGRCRAGNTLETAPVARYRYRDPMAPFVIAQSSTGGTNGAWGAAGLALLIGMIPFALVTTVGFARYMAAKTSVAEAGKALTIGAGTGLVACFPFVMLGAFFFNFSFVLGMISVLILFGAVFFFAGKFLSESPRTWSAAALVADQPGESGPPLPPGPPEPP</sequence>
<reference evidence="2" key="1">
    <citation type="submission" date="2010-06" db="EMBL/GenBank/DDBJ databases">
        <authorList>
            <person name="Muzny D."/>
            <person name="Qin X."/>
            <person name="Buhay C."/>
            <person name="Dugan-Rocha S."/>
            <person name="Ding Y."/>
            <person name="Chen G."/>
            <person name="Hawes A."/>
            <person name="Holder M."/>
            <person name="Jhangiani S."/>
            <person name="Johnson A."/>
            <person name="Khan Z."/>
            <person name="Li Z."/>
            <person name="Liu W."/>
            <person name="Liu X."/>
            <person name="Perez L."/>
            <person name="Shen H."/>
            <person name="Wang Q."/>
            <person name="Watt J."/>
            <person name="Xi L."/>
            <person name="Xin Y."/>
            <person name="Zhou J."/>
            <person name="Deng J."/>
            <person name="Jiang H."/>
            <person name="Liu Y."/>
            <person name="Qu J."/>
            <person name="Song X.-Z."/>
            <person name="Zhang L."/>
            <person name="Villasana D."/>
            <person name="Johnson A."/>
            <person name="Liu J."/>
            <person name="Liyanage D."/>
            <person name="Lorensuhewa L."/>
            <person name="Robinson T."/>
            <person name="Song A."/>
            <person name="Song B.-B."/>
            <person name="Dinh H."/>
            <person name="Thornton R."/>
            <person name="Coyle M."/>
            <person name="Francisco L."/>
            <person name="Jackson L."/>
            <person name="Javaid M."/>
            <person name="Korchina V."/>
            <person name="Kovar C."/>
            <person name="Mata R."/>
            <person name="Mathew T."/>
            <person name="Ngo R."/>
            <person name="Nguyen L."/>
            <person name="Nguyen N."/>
            <person name="Okwuonu G."/>
            <person name="Ongeri F."/>
            <person name="Pham C."/>
            <person name="Simmons D."/>
            <person name="Wilczek-Boney K."/>
            <person name="Hale W."/>
            <person name="Jakkamsetti A."/>
            <person name="Pham P."/>
            <person name="Ruth R."/>
            <person name="San Lucas F."/>
            <person name="Warren J."/>
            <person name="Zhang J."/>
            <person name="Zhao Z."/>
            <person name="Zhou C."/>
            <person name="Zhu D."/>
            <person name="Lee S."/>
            <person name="Bess C."/>
            <person name="Blankenburg K."/>
            <person name="Forbes L."/>
            <person name="Fu Q."/>
            <person name="Gubbala S."/>
            <person name="Hirani K."/>
            <person name="Jayaseelan J.C."/>
            <person name="Lara F."/>
            <person name="Munidasa M."/>
            <person name="Palculict T."/>
            <person name="Patil S."/>
            <person name="Pu L.-L."/>
            <person name="Saada N."/>
            <person name="Tang L."/>
            <person name="Weissenberger G."/>
            <person name="Zhu Y."/>
            <person name="Hemphill L."/>
            <person name="Shang Y."/>
            <person name="Youmans B."/>
            <person name="Ayvaz T."/>
            <person name="Ross M."/>
            <person name="Santibanez J."/>
            <person name="Aqrawi P."/>
            <person name="Gross S."/>
            <person name="Joshi V."/>
            <person name="Fowler G."/>
            <person name="Nazareth L."/>
            <person name="Reid J."/>
            <person name="Worley K."/>
            <person name="Petrosino J."/>
            <person name="Highlander S."/>
            <person name="Gibbs R."/>
        </authorList>
    </citation>
    <scope>NUCLEOTIDE SEQUENCE [LARGE SCALE GENOMIC DNA]</scope>
    <source>
        <strain evidence="2">ATCC 33030</strain>
    </source>
</reference>
<name>D7WEE2_9CORY</name>
<keyword evidence="1" id="KW-0472">Membrane</keyword>
<evidence type="ECO:0000256" key="1">
    <source>
        <dbReference type="SAM" id="Phobius"/>
    </source>
</evidence>
<protein>
    <submittedName>
        <fullName evidence="2">Uncharacterized protein</fullName>
    </submittedName>
</protein>
<feature type="transmembrane region" description="Helical" evidence="1">
    <location>
        <begin position="49"/>
        <end position="75"/>
    </location>
</feature>
<dbReference type="EMBL" id="ACLJ02000003">
    <property type="protein sequence ID" value="EFK53519.1"/>
    <property type="molecule type" value="Genomic_DNA"/>
</dbReference>
<gene>
    <name evidence="2" type="ORF">HMPREF0291_11176</name>
</gene>
<dbReference type="HOGENOM" id="CLU_1583729_0_0_11"/>
<dbReference type="Proteomes" id="UP000004208">
    <property type="component" value="Unassembled WGS sequence"/>
</dbReference>
<feature type="transmembrane region" description="Helical" evidence="1">
    <location>
        <begin position="114"/>
        <end position="132"/>
    </location>
</feature>
<dbReference type="AlphaFoldDB" id="D7WEE2"/>
<comment type="caution">
    <text evidence="2">The sequence shown here is derived from an EMBL/GenBank/DDBJ whole genome shotgun (WGS) entry which is preliminary data.</text>
</comment>